<dbReference type="Pfam" id="PF01883">
    <property type="entry name" value="FeS_assembly_P"/>
    <property type="match status" value="1"/>
</dbReference>
<dbReference type="InterPro" id="IPR034904">
    <property type="entry name" value="FSCA_dom_sf"/>
</dbReference>
<sequence length="172" mass="18664">MSSKQNANPTIITPPPTSLPSSSPPSISPTYLSYLTSPPPPPPPLLPPDPFTPSEIFQIITTINDPEHPLTLSQLNVINLSSIIECTPSKVVIRFTPTIPHCSMATLIGLTLLTKLTRSLPSHVKILVSVVPETHVNWKAIGKQLKDKERVGAAMENEHLRRVVEDCIAGSN</sequence>
<comment type="similarity">
    <text evidence="1">Belongs to the MIP18 family.</text>
</comment>
<accession>A0A9W7FLH8</accession>
<dbReference type="InterPro" id="IPR039796">
    <property type="entry name" value="MIP18"/>
</dbReference>
<gene>
    <name evidence="5" type="ORF">TrLO_g286</name>
</gene>
<dbReference type="Gene3D" id="6.10.250.1280">
    <property type="match status" value="1"/>
</dbReference>
<evidence type="ECO:0000313" key="5">
    <source>
        <dbReference type="EMBL" id="GMI14814.1"/>
    </source>
</evidence>
<dbReference type="PANTHER" id="PTHR12377">
    <property type="entry name" value="CYTOSOLIC IRON-SULFUR ASSEMBLY COMPONENT 2B-RELATED"/>
    <property type="match status" value="1"/>
</dbReference>
<dbReference type="GO" id="GO:0007059">
    <property type="term" value="P:chromosome segregation"/>
    <property type="evidence" value="ECO:0007669"/>
    <property type="project" value="UniProtKB-KW"/>
</dbReference>
<dbReference type="PANTHER" id="PTHR12377:SF0">
    <property type="entry name" value="CYTOSOLIC IRON-SULFUR ASSEMBLY COMPONENT 2B"/>
    <property type="match status" value="1"/>
</dbReference>
<feature type="compositionally biased region" description="Pro residues" evidence="3">
    <location>
        <begin position="37"/>
        <end position="48"/>
    </location>
</feature>
<dbReference type="GO" id="GO:0051604">
    <property type="term" value="P:protein maturation"/>
    <property type="evidence" value="ECO:0007669"/>
    <property type="project" value="InterPro"/>
</dbReference>
<feature type="domain" description="MIP18 family-like" evidence="4">
    <location>
        <begin position="55"/>
        <end position="127"/>
    </location>
</feature>
<evidence type="ECO:0000256" key="2">
    <source>
        <dbReference type="ARBA" id="ARBA00022829"/>
    </source>
</evidence>
<proteinExistence type="inferred from homology"/>
<dbReference type="EMBL" id="BRXW01000219">
    <property type="protein sequence ID" value="GMI14814.1"/>
    <property type="molecule type" value="Genomic_DNA"/>
</dbReference>
<protein>
    <recommendedName>
        <fullName evidence="4">MIP18 family-like domain-containing protein</fullName>
    </recommendedName>
</protein>
<keyword evidence="6" id="KW-1185">Reference proteome</keyword>
<dbReference type="OrthoDB" id="2746at2759"/>
<comment type="caution">
    <text evidence="5">The sequence shown here is derived from an EMBL/GenBank/DDBJ whole genome shotgun (WGS) entry which is preliminary data.</text>
</comment>
<dbReference type="InterPro" id="IPR002744">
    <property type="entry name" value="MIP18-like"/>
</dbReference>
<feature type="compositionally biased region" description="Pro residues" evidence="3">
    <location>
        <begin position="12"/>
        <end position="27"/>
    </location>
</feature>
<name>A0A9W7FLH8_9STRA</name>
<keyword evidence="2" id="KW-0159">Chromosome partition</keyword>
<dbReference type="Gene3D" id="3.30.300.130">
    <property type="entry name" value="Fe-S cluster assembly (FSCA)"/>
    <property type="match status" value="1"/>
</dbReference>
<reference evidence="6" key="1">
    <citation type="journal article" date="2023" name="Commun. Biol.">
        <title>Genome analysis of Parmales, the sister group of diatoms, reveals the evolutionary specialization of diatoms from phago-mixotrophs to photoautotrophs.</title>
        <authorList>
            <person name="Ban H."/>
            <person name="Sato S."/>
            <person name="Yoshikawa S."/>
            <person name="Yamada K."/>
            <person name="Nakamura Y."/>
            <person name="Ichinomiya M."/>
            <person name="Sato N."/>
            <person name="Blanc-Mathieu R."/>
            <person name="Endo H."/>
            <person name="Kuwata A."/>
            <person name="Ogata H."/>
        </authorList>
    </citation>
    <scope>NUCLEOTIDE SEQUENCE [LARGE SCALE GENOMIC DNA]</scope>
    <source>
        <strain evidence="6">NIES 3700</strain>
    </source>
</reference>
<organism evidence="5 6">
    <name type="scientific">Triparma laevis f. longispina</name>
    <dbReference type="NCBI Taxonomy" id="1714387"/>
    <lineage>
        <taxon>Eukaryota</taxon>
        <taxon>Sar</taxon>
        <taxon>Stramenopiles</taxon>
        <taxon>Ochrophyta</taxon>
        <taxon>Bolidophyceae</taxon>
        <taxon>Parmales</taxon>
        <taxon>Triparmaceae</taxon>
        <taxon>Triparma</taxon>
    </lineage>
</organism>
<evidence type="ECO:0000256" key="1">
    <source>
        <dbReference type="ARBA" id="ARBA00010381"/>
    </source>
</evidence>
<dbReference type="AlphaFoldDB" id="A0A9W7FLH8"/>
<evidence type="ECO:0000313" key="6">
    <source>
        <dbReference type="Proteomes" id="UP001165122"/>
    </source>
</evidence>
<feature type="region of interest" description="Disordered" evidence="3">
    <location>
        <begin position="1"/>
        <end position="48"/>
    </location>
</feature>
<evidence type="ECO:0000259" key="4">
    <source>
        <dbReference type="Pfam" id="PF01883"/>
    </source>
</evidence>
<dbReference type="Proteomes" id="UP001165122">
    <property type="component" value="Unassembled WGS sequence"/>
</dbReference>
<evidence type="ECO:0000256" key="3">
    <source>
        <dbReference type="SAM" id="MobiDB-lite"/>
    </source>
</evidence>
<dbReference type="SUPFAM" id="SSF117916">
    <property type="entry name" value="Fe-S cluster assembly (FSCA) domain-like"/>
    <property type="match status" value="1"/>
</dbReference>